<reference evidence="1 2" key="1">
    <citation type="submission" date="2022-12" db="EMBL/GenBank/DDBJ databases">
        <title>Chromosome-level genome assembly of true bugs.</title>
        <authorList>
            <person name="Ma L."/>
            <person name="Li H."/>
        </authorList>
    </citation>
    <scope>NUCLEOTIDE SEQUENCE [LARGE SCALE GENOMIC DNA]</scope>
    <source>
        <strain evidence="1">Lab_2022b</strain>
    </source>
</reference>
<name>A0AAW1CSS8_9HEMI</name>
<proteinExistence type="predicted"/>
<organism evidence="1 2">
    <name type="scientific">Rhynocoris fuscipes</name>
    <dbReference type="NCBI Taxonomy" id="488301"/>
    <lineage>
        <taxon>Eukaryota</taxon>
        <taxon>Metazoa</taxon>
        <taxon>Ecdysozoa</taxon>
        <taxon>Arthropoda</taxon>
        <taxon>Hexapoda</taxon>
        <taxon>Insecta</taxon>
        <taxon>Pterygota</taxon>
        <taxon>Neoptera</taxon>
        <taxon>Paraneoptera</taxon>
        <taxon>Hemiptera</taxon>
        <taxon>Heteroptera</taxon>
        <taxon>Panheteroptera</taxon>
        <taxon>Cimicomorpha</taxon>
        <taxon>Reduviidae</taxon>
        <taxon>Harpactorinae</taxon>
        <taxon>Harpactorini</taxon>
        <taxon>Rhynocoris</taxon>
    </lineage>
</organism>
<evidence type="ECO:0000313" key="1">
    <source>
        <dbReference type="EMBL" id="KAK9499320.1"/>
    </source>
</evidence>
<protein>
    <submittedName>
        <fullName evidence="1">Uncharacterized protein</fullName>
    </submittedName>
</protein>
<accession>A0AAW1CSS8</accession>
<sequence length="65" mass="7711">MRKVKQHPCLSDVVQKLIKSKLSNIRMEYKKILKLPIAVLKIWWTKFANFSYCIGNTVGLIDWKF</sequence>
<dbReference type="AlphaFoldDB" id="A0AAW1CSS8"/>
<keyword evidence="2" id="KW-1185">Reference proteome</keyword>
<comment type="caution">
    <text evidence="1">The sequence shown here is derived from an EMBL/GenBank/DDBJ whole genome shotgun (WGS) entry which is preliminary data.</text>
</comment>
<dbReference type="EMBL" id="JAPXFL010000011">
    <property type="protein sequence ID" value="KAK9499320.1"/>
    <property type="molecule type" value="Genomic_DNA"/>
</dbReference>
<dbReference type="Proteomes" id="UP001461498">
    <property type="component" value="Unassembled WGS sequence"/>
</dbReference>
<gene>
    <name evidence="1" type="ORF">O3M35_002373</name>
</gene>
<evidence type="ECO:0000313" key="2">
    <source>
        <dbReference type="Proteomes" id="UP001461498"/>
    </source>
</evidence>